<name>A0A2H0B5H1_9BACT</name>
<protein>
    <submittedName>
        <fullName evidence="1">Uncharacterized protein</fullName>
    </submittedName>
</protein>
<accession>A0A2H0B5H1</accession>
<comment type="caution">
    <text evidence="1">The sequence shown here is derived from an EMBL/GenBank/DDBJ whole genome shotgun (WGS) entry which is preliminary data.</text>
</comment>
<reference evidence="1 2" key="1">
    <citation type="submission" date="2017-09" db="EMBL/GenBank/DDBJ databases">
        <title>Depth-based differentiation of microbial function through sediment-hosted aquifers and enrichment of novel symbionts in the deep terrestrial subsurface.</title>
        <authorList>
            <person name="Probst A.J."/>
            <person name="Ladd B."/>
            <person name="Jarett J.K."/>
            <person name="Geller-Mcgrath D.E."/>
            <person name="Sieber C.M."/>
            <person name="Emerson J.B."/>
            <person name="Anantharaman K."/>
            <person name="Thomas B.C."/>
            <person name="Malmstrom R."/>
            <person name="Stieglmeier M."/>
            <person name="Klingl A."/>
            <person name="Woyke T."/>
            <person name="Ryan C.M."/>
            <person name="Banfield J.F."/>
        </authorList>
    </citation>
    <scope>NUCLEOTIDE SEQUENCE [LARGE SCALE GENOMIC DNA]</scope>
    <source>
        <strain evidence="1">CG23_combo_of_CG06-09_8_20_14_all_34_8</strain>
    </source>
</reference>
<organism evidence="1 2">
    <name type="scientific">Candidatus Beckwithbacteria bacterium CG23_combo_of_CG06-09_8_20_14_all_34_8</name>
    <dbReference type="NCBI Taxonomy" id="1974497"/>
    <lineage>
        <taxon>Bacteria</taxon>
        <taxon>Candidatus Beckwithiibacteriota</taxon>
    </lineage>
</organism>
<evidence type="ECO:0000313" key="1">
    <source>
        <dbReference type="EMBL" id="PIP52886.1"/>
    </source>
</evidence>
<dbReference type="Proteomes" id="UP000229459">
    <property type="component" value="Unassembled WGS sequence"/>
</dbReference>
<sequence>MFDYVVYPVGTSYNWIIWEIDKYNKTTSIKLSGCKGEYYPHRKAYKIGLDEQMFTGFVVNEIKLEDGTPITLQQAIDISEI</sequence>
<proteinExistence type="predicted"/>
<dbReference type="EMBL" id="PCSR01000095">
    <property type="protein sequence ID" value="PIP52886.1"/>
    <property type="molecule type" value="Genomic_DNA"/>
</dbReference>
<evidence type="ECO:0000313" key="2">
    <source>
        <dbReference type="Proteomes" id="UP000229459"/>
    </source>
</evidence>
<gene>
    <name evidence="1" type="ORF">COX08_03980</name>
</gene>
<dbReference type="AlphaFoldDB" id="A0A2H0B5H1"/>